<keyword evidence="2" id="KW-1185">Reference proteome</keyword>
<dbReference type="EMBL" id="JAIUJS010000004">
    <property type="protein sequence ID" value="MCA0153624.1"/>
    <property type="molecule type" value="Genomic_DNA"/>
</dbReference>
<accession>A0ABS7Y123</accession>
<dbReference type="InterPro" id="IPR012349">
    <property type="entry name" value="Split_barrel_FMN-bd"/>
</dbReference>
<dbReference type="RefSeq" id="WP_224478577.1">
    <property type="nucleotide sequence ID" value="NZ_JAIUJS010000004.1"/>
</dbReference>
<comment type="caution">
    <text evidence="1">The sequence shown here is derived from an EMBL/GenBank/DDBJ whole genome shotgun (WGS) entry which is preliminary data.</text>
</comment>
<dbReference type="Gene3D" id="2.30.110.10">
    <property type="entry name" value="Electron Transport, Fmn-binding Protein, Chain A"/>
    <property type="match status" value="1"/>
</dbReference>
<dbReference type="Pfam" id="PF12900">
    <property type="entry name" value="Pyridox_ox_2"/>
    <property type="match status" value="1"/>
</dbReference>
<sequence length="150" mass="17354">MIKSIDRDQCTDILKNNYLGYLSYVSNNSPYTIPITYYFNEKENYIICYSGLGHKINSMRKNISISLAVADIFAAKKWQSVLVHGKYDEISGGTAKLYLHEFSLGIKSIILRKEHKDMDYISEFSSKIYNQDIPIVFLIRIDEMTGKMRS</sequence>
<gene>
    <name evidence="1" type="ORF">LBV24_10380</name>
</gene>
<organism evidence="1 2">
    <name type="scientific">Winogradskyella vincentii</name>
    <dbReference type="NCBI Taxonomy" id="2877122"/>
    <lineage>
        <taxon>Bacteria</taxon>
        <taxon>Pseudomonadati</taxon>
        <taxon>Bacteroidota</taxon>
        <taxon>Flavobacteriia</taxon>
        <taxon>Flavobacteriales</taxon>
        <taxon>Flavobacteriaceae</taxon>
        <taxon>Winogradskyella</taxon>
    </lineage>
</organism>
<proteinExistence type="predicted"/>
<dbReference type="Proteomes" id="UP001198402">
    <property type="component" value="Unassembled WGS sequence"/>
</dbReference>
<dbReference type="SUPFAM" id="SSF50475">
    <property type="entry name" value="FMN-binding split barrel"/>
    <property type="match status" value="1"/>
</dbReference>
<evidence type="ECO:0000313" key="2">
    <source>
        <dbReference type="Proteomes" id="UP001198402"/>
    </source>
</evidence>
<protein>
    <submittedName>
        <fullName evidence="1">Pyridoxamine 5'-phosphate oxidase family protein</fullName>
    </submittedName>
</protein>
<reference evidence="2" key="1">
    <citation type="submission" date="2023-07" db="EMBL/GenBank/DDBJ databases">
        <authorList>
            <person name="Yue Y."/>
        </authorList>
    </citation>
    <scope>NUCLEOTIDE SEQUENCE [LARGE SCALE GENOMIC DNA]</scope>
    <source>
        <strain evidence="2">2Y89</strain>
    </source>
</reference>
<evidence type="ECO:0000313" key="1">
    <source>
        <dbReference type="EMBL" id="MCA0153624.1"/>
    </source>
</evidence>
<dbReference type="InterPro" id="IPR024747">
    <property type="entry name" value="Pyridox_Oxase-rel"/>
</dbReference>
<name>A0ABS7Y123_9FLAO</name>